<evidence type="ECO:0000256" key="4">
    <source>
        <dbReference type="ARBA" id="ARBA00023136"/>
    </source>
</evidence>
<keyword evidence="3 5" id="KW-1133">Transmembrane helix</keyword>
<keyword evidence="4 5" id="KW-0472">Membrane</keyword>
<dbReference type="InterPro" id="IPR035952">
    <property type="entry name" value="Rhomboid-like_sf"/>
</dbReference>
<proteinExistence type="predicted"/>
<evidence type="ECO:0000256" key="3">
    <source>
        <dbReference type="ARBA" id="ARBA00022989"/>
    </source>
</evidence>
<sequence length="137" mass="14260">MSQRGGRPGAAGRRPEPGGSWIDRIDWPLVAKGTWSAFFVLVLVWLTGPLVATIHPKAALVYLIVGAGAAFVVAGWRCAEADSPGLTGAVAAFLGYTLIIPLFYMAQRMIDVPTTVGTAVAALIVGGLAATLLARRS</sequence>
<dbReference type="Proteomes" id="UP001428817">
    <property type="component" value="Unassembled WGS sequence"/>
</dbReference>
<dbReference type="EMBL" id="BAABJP010000045">
    <property type="protein sequence ID" value="GAA5170782.1"/>
    <property type="molecule type" value="Genomic_DNA"/>
</dbReference>
<protein>
    <recommendedName>
        <fullName evidence="8">SPW repeat-containing protein</fullName>
    </recommendedName>
</protein>
<feature type="transmembrane region" description="Helical" evidence="5">
    <location>
        <begin position="86"/>
        <end position="106"/>
    </location>
</feature>
<evidence type="ECO:0000256" key="5">
    <source>
        <dbReference type="SAM" id="Phobius"/>
    </source>
</evidence>
<evidence type="ECO:0008006" key="8">
    <source>
        <dbReference type="Google" id="ProtNLM"/>
    </source>
</evidence>
<comment type="subcellular location">
    <subcellularLocation>
        <location evidence="1">Membrane</location>
        <topology evidence="1">Multi-pass membrane protein</topology>
    </subcellularLocation>
</comment>
<dbReference type="RefSeq" id="WP_185063822.1">
    <property type="nucleotide sequence ID" value="NZ_BAABJP010000045.1"/>
</dbReference>
<evidence type="ECO:0000313" key="6">
    <source>
        <dbReference type="EMBL" id="GAA5170782.1"/>
    </source>
</evidence>
<keyword evidence="7" id="KW-1185">Reference proteome</keyword>
<evidence type="ECO:0000313" key="7">
    <source>
        <dbReference type="Proteomes" id="UP001428817"/>
    </source>
</evidence>
<keyword evidence="2 5" id="KW-0812">Transmembrane</keyword>
<evidence type="ECO:0000256" key="1">
    <source>
        <dbReference type="ARBA" id="ARBA00004141"/>
    </source>
</evidence>
<dbReference type="SUPFAM" id="SSF144091">
    <property type="entry name" value="Rhomboid-like"/>
    <property type="match status" value="1"/>
</dbReference>
<evidence type="ECO:0000256" key="2">
    <source>
        <dbReference type="ARBA" id="ARBA00022692"/>
    </source>
</evidence>
<reference evidence="7" key="1">
    <citation type="journal article" date="2019" name="Int. J. Syst. Evol. Microbiol.">
        <title>The Global Catalogue of Microorganisms (GCM) 10K type strain sequencing project: providing services to taxonomists for standard genome sequencing and annotation.</title>
        <authorList>
            <consortium name="The Broad Institute Genomics Platform"/>
            <consortium name="The Broad Institute Genome Sequencing Center for Infectious Disease"/>
            <person name="Wu L."/>
            <person name="Ma J."/>
        </authorList>
    </citation>
    <scope>NUCLEOTIDE SEQUENCE [LARGE SCALE GENOMIC DNA]</scope>
    <source>
        <strain evidence="7">JCM 18303</strain>
    </source>
</reference>
<comment type="caution">
    <text evidence="6">The sequence shown here is derived from an EMBL/GenBank/DDBJ whole genome shotgun (WGS) entry which is preliminary data.</text>
</comment>
<feature type="transmembrane region" description="Helical" evidence="5">
    <location>
        <begin position="112"/>
        <end position="134"/>
    </location>
</feature>
<feature type="transmembrane region" description="Helical" evidence="5">
    <location>
        <begin position="60"/>
        <end position="79"/>
    </location>
</feature>
<gene>
    <name evidence="6" type="ORF">GCM10023321_68410</name>
</gene>
<accession>A0ABP9R2V5</accession>
<name>A0ABP9R2V5_9PSEU</name>
<feature type="transmembrane region" description="Helical" evidence="5">
    <location>
        <begin position="34"/>
        <end position="54"/>
    </location>
</feature>
<organism evidence="6 7">
    <name type="scientific">Pseudonocardia eucalypti</name>
    <dbReference type="NCBI Taxonomy" id="648755"/>
    <lineage>
        <taxon>Bacteria</taxon>
        <taxon>Bacillati</taxon>
        <taxon>Actinomycetota</taxon>
        <taxon>Actinomycetes</taxon>
        <taxon>Pseudonocardiales</taxon>
        <taxon>Pseudonocardiaceae</taxon>
        <taxon>Pseudonocardia</taxon>
    </lineage>
</organism>